<dbReference type="Pfam" id="PF01522">
    <property type="entry name" value="Polysacc_deac_1"/>
    <property type="match status" value="1"/>
</dbReference>
<gene>
    <name evidence="3" type="ORF">ACHAWU_005971</name>
</gene>
<proteinExistence type="predicted"/>
<sequence length="343" mass="38789">MTMALPKPMPSTTHPPTRSTNNYPLSAHPNDGLSSYGGRDVVGYAGNPPKVRWPNGAKVAVNIVLNYEEGGENCLLHGDGESEKLLSEIVGASAIVGQRHANMESLYDYGSRSGFWRLHDLLLRKNVPCTVFAVGMALERNPTAAKAMVNAGWEIASHGYRWWDYQNVEEEIEREHIRRTVQIHKDLLGIRPVGVYQGKPNINTRKLVVEEGGFLYDSDAYSDDLPYWTQQYGNKPHLIIPYTLSENDMRFAIPNGFSNADDFSKHLMDSLDYLVEEGRRGSPKMMSVGLHCRLVGRPGRAKGLEDFLDHAKRYGDDVWLCRRDEIAKHWYQNHYPTELKSSL</sequence>
<dbReference type="AlphaFoldDB" id="A0ABD3MCC7"/>
<organism evidence="3 4">
    <name type="scientific">Discostella pseudostelligera</name>
    <dbReference type="NCBI Taxonomy" id="259834"/>
    <lineage>
        <taxon>Eukaryota</taxon>
        <taxon>Sar</taxon>
        <taxon>Stramenopiles</taxon>
        <taxon>Ochrophyta</taxon>
        <taxon>Bacillariophyta</taxon>
        <taxon>Coscinodiscophyceae</taxon>
        <taxon>Thalassiosirophycidae</taxon>
        <taxon>Stephanodiscales</taxon>
        <taxon>Stephanodiscaceae</taxon>
        <taxon>Discostella</taxon>
    </lineage>
</organism>
<dbReference type="Gene3D" id="3.20.20.370">
    <property type="entry name" value="Glycoside hydrolase/deacetylase"/>
    <property type="match status" value="1"/>
</dbReference>
<dbReference type="CDD" id="cd10977">
    <property type="entry name" value="CE4_PuuE_SpCDA1"/>
    <property type="match status" value="1"/>
</dbReference>
<dbReference type="InterPro" id="IPR011330">
    <property type="entry name" value="Glyco_hydro/deAcase_b/a-brl"/>
</dbReference>
<dbReference type="Proteomes" id="UP001530293">
    <property type="component" value="Unassembled WGS sequence"/>
</dbReference>
<feature type="compositionally biased region" description="Polar residues" evidence="1">
    <location>
        <begin position="10"/>
        <end position="24"/>
    </location>
</feature>
<feature type="region of interest" description="Disordered" evidence="1">
    <location>
        <begin position="1"/>
        <end position="30"/>
    </location>
</feature>
<dbReference type="PROSITE" id="PS51677">
    <property type="entry name" value="NODB"/>
    <property type="match status" value="1"/>
</dbReference>
<name>A0ABD3MCC7_9STRA</name>
<accession>A0ABD3MCC7</accession>
<evidence type="ECO:0000256" key="1">
    <source>
        <dbReference type="SAM" id="MobiDB-lite"/>
    </source>
</evidence>
<feature type="domain" description="NodB homology" evidence="2">
    <location>
        <begin position="101"/>
        <end position="321"/>
    </location>
</feature>
<evidence type="ECO:0000313" key="4">
    <source>
        <dbReference type="Proteomes" id="UP001530293"/>
    </source>
</evidence>
<dbReference type="InterPro" id="IPR017625">
    <property type="entry name" value="PuuE"/>
</dbReference>
<dbReference type="SUPFAM" id="SSF88713">
    <property type="entry name" value="Glycoside hydrolase/deacetylase"/>
    <property type="match status" value="1"/>
</dbReference>
<evidence type="ECO:0000259" key="2">
    <source>
        <dbReference type="PROSITE" id="PS51677"/>
    </source>
</evidence>
<dbReference type="PANTHER" id="PTHR43123:SF1">
    <property type="entry name" value="POLYSACCHARIDE DEACETYLASE-RELATED"/>
    <property type="match status" value="1"/>
</dbReference>
<dbReference type="PANTHER" id="PTHR43123">
    <property type="entry name" value="POLYSACCHARIDE DEACETYLASE-RELATED"/>
    <property type="match status" value="1"/>
</dbReference>
<dbReference type="NCBIfam" id="TIGR03212">
    <property type="entry name" value="uraD_N-term-dom"/>
    <property type="match status" value="1"/>
</dbReference>
<protein>
    <recommendedName>
        <fullName evidence="2">NodB homology domain-containing protein</fullName>
    </recommendedName>
</protein>
<comment type="caution">
    <text evidence="3">The sequence shown here is derived from an EMBL/GenBank/DDBJ whole genome shotgun (WGS) entry which is preliminary data.</text>
</comment>
<keyword evidence="4" id="KW-1185">Reference proteome</keyword>
<dbReference type="InterPro" id="IPR002509">
    <property type="entry name" value="NODB_dom"/>
</dbReference>
<reference evidence="3 4" key="1">
    <citation type="submission" date="2024-10" db="EMBL/GenBank/DDBJ databases">
        <title>Updated reference genomes for cyclostephanoid diatoms.</title>
        <authorList>
            <person name="Roberts W.R."/>
            <person name="Alverson A.J."/>
        </authorList>
    </citation>
    <scope>NUCLEOTIDE SEQUENCE [LARGE SCALE GENOMIC DNA]</scope>
    <source>
        <strain evidence="3 4">AJA232-27</strain>
    </source>
</reference>
<dbReference type="EMBL" id="JALLBG020000186">
    <property type="protein sequence ID" value="KAL3760436.1"/>
    <property type="molecule type" value="Genomic_DNA"/>
</dbReference>
<evidence type="ECO:0000313" key="3">
    <source>
        <dbReference type="EMBL" id="KAL3760436.1"/>
    </source>
</evidence>